<reference evidence="9 10" key="1">
    <citation type="submission" date="2019-11" db="EMBL/GenBank/DDBJ databases">
        <title>Comparative genomics of hydrocarbon-degrading Desulfosarcina strains.</title>
        <authorList>
            <person name="Watanabe M."/>
            <person name="Kojima H."/>
            <person name="Fukui M."/>
        </authorList>
    </citation>
    <scope>NUCLEOTIDE SEQUENCE [LARGE SCALE GENOMIC DNA]</scope>
    <source>
        <strain evidence="9 10">PL12</strain>
    </source>
</reference>
<dbReference type="EMBL" id="AP021874">
    <property type="protein sequence ID" value="BBO71095.1"/>
    <property type="molecule type" value="Genomic_DNA"/>
</dbReference>
<dbReference type="InterPro" id="IPR050090">
    <property type="entry name" value="Tyrosine_recombinase_XerCD"/>
</dbReference>
<dbReference type="PROSITE" id="PS51900">
    <property type="entry name" value="CB"/>
    <property type="match status" value="1"/>
</dbReference>
<evidence type="ECO:0000313" key="8">
    <source>
        <dbReference type="EMBL" id="BBO66127.1"/>
    </source>
</evidence>
<dbReference type="Gene3D" id="1.10.150.130">
    <property type="match status" value="1"/>
</dbReference>
<evidence type="ECO:0000313" key="9">
    <source>
        <dbReference type="EMBL" id="BBO71095.1"/>
    </source>
</evidence>
<evidence type="ECO:0000256" key="2">
    <source>
        <dbReference type="ARBA" id="ARBA00022908"/>
    </source>
</evidence>
<dbReference type="KEGG" id="dalk:DSCA_00570"/>
<dbReference type="GO" id="GO:0003677">
    <property type="term" value="F:DNA binding"/>
    <property type="evidence" value="ECO:0007669"/>
    <property type="project" value="UniProtKB-UniRule"/>
</dbReference>
<dbReference type="RefSeq" id="WP_155314548.1">
    <property type="nucleotide sequence ID" value="NZ_AP021874.1"/>
</dbReference>
<dbReference type="InterPro" id="IPR044068">
    <property type="entry name" value="CB"/>
</dbReference>
<dbReference type="InterPro" id="IPR002104">
    <property type="entry name" value="Integrase_catalytic"/>
</dbReference>
<dbReference type="InterPro" id="IPR010998">
    <property type="entry name" value="Integrase_recombinase_N"/>
</dbReference>
<evidence type="ECO:0000256" key="4">
    <source>
        <dbReference type="ARBA" id="ARBA00023172"/>
    </source>
</evidence>
<dbReference type="EMBL" id="AP021874">
    <property type="protein sequence ID" value="BBO66127.1"/>
    <property type="molecule type" value="Genomic_DNA"/>
</dbReference>
<evidence type="ECO:0000259" key="7">
    <source>
        <dbReference type="PROSITE" id="PS51900"/>
    </source>
</evidence>
<sequence length="322" mass="37240">MTPFNSFLATRLTDYMAYRQSLGFSTKALYAHLKTFDCYLAKRHKEPAALPASFFLELRADLKVESRSINRVISTVRMFFGYLVRCGDYAVNPVKDIPLLSENEIIPFIFSAKQVDQLLLAVCRTIRRQPRCFMKDLAVYLAILLLARCGMRISEPVRLLKHHYRQSERTLYIEKTKFKKDRLIPVPTAVNTQLQNYLNVRRNLMDDAHNPYLLAGSRYGGLTPERIRLIFNQSVRTIGIEQVRHVVGRTNFCAPTVHSLRHSFAVNTLLQVKSRQGSPQQALPVLAAYMGHSEYKHTVKYLKMVDADQREQLLDFVLTRKR</sequence>
<dbReference type="SUPFAM" id="SSF56349">
    <property type="entry name" value="DNA breaking-rejoining enzymes"/>
    <property type="match status" value="1"/>
</dbReference>
<keyword evidence="3 5" id="KW-0238">DNA-binding</keyword>
<organism evidence="9 10">
    <name type="scientific">Desulfosarcina alkanivorans</name>
    <dbReference type="NCBI Taxonomy" id="571177"/>
    <lineage>
        <taxon>Bacteria</taxon>
        <taxon>Pseudomonadati</taxon>
        <taxon>Thermodesulfobacteriota</taxon>
        <taxon>Desulfobacteria</taxon>
        <taxon>Desulfobacterales</taxon>
        <taxon>Desulfosarcinaceae</taxon>
        <taxon>Desulfosarcina</taxon>
    </lineage>
</organism>
<proteinExistence type="inferred from homology"/>
<dbReference type="PANTHER" id="PTHR30349:SF41">
    <property type="entry name" value="INTEGRASE_RECOMBINASE PROTEIN MJ0367-RELATED"/>
    <property type="match status" value="1"/>
</dbReference>
<dbReference type="InterPro" id="IPR011010">
    <property type="entry name" value="DNA_brk_join_enz"/>
</dbReference>
<dbReference type="OrthoDB" id="5496704at2"/>
<accession>A0A5K7YRW7</accession>
<dbReference type="Pfam" id="PF00589">
    <property type="entry name" value="Phage_integrase"/>
    <property type="match status" value="1"/>
</dbReference>
<evidence type="ECO:0000256" key="1">
    <source>
        <dbReference type="ARBA" id="ARBA00008857"/>
    </source>
</evidence>
<feature type="domain" description="Core-binding (CB)" evidence="7">
    <location>
        <begin position="1"/>
        <end position="84"/>
    </location>
</feature>
<keyword evidence="10" id="KW-1185">Reference proteome</keyword>
<name>A0A5K7YRW7_9BACT</name>
<gene>
    <name evidence="8" type="ORF">DSCA_00570</name>
    <name evidence="9" type="ORF">DSCA_50250</name>
</gene>
<keyword evidence="4" id="KW-0233">DNA recombination</keyword>
<dbReference type="GO" id="GO:0006310">
    <property type="term" value="P:DNA recombination"/>
    <property type="evidence" value="ECO:0007669"/>
    <property type="project" value="UniProtKB-KW"/>
</dbReference>
<dbReference type="Gene3D" id="1.10.443.10">
    <property type="entry name" value="Intergrase catalytic core"/>
    <property type="match status" value="1"/>
</dbReference>
<evidence type="ECO:0000256" key="5">
    <source>
        <dbReference type="PROSITE-ProRule" id="PRU01248"/>
    </source>
</evidence>
<dbReference type="Proteomes" id="UP000427906">
    <property type="component" value="Chromosome"/>
</dbReference>
<evidence type="ECO:0000313" key="10">
    <source>
        <dbReference type="Proteomes" id="UP000427906"/>
    </source>
</evidence>
<protein>
    <submittedName>
        <fullName evidence="9">Putative integrase/recombinase y4rE</fullName>
    </submittedName>
</protein>
<dbReference type="PROSITE" id="PS51898">
    <property type="entry name" value="TYR_RECOMBINASE"/>
    <property type="match status" value="1"/>
</dbReference>
<dbReference type="KEGG" id="dalk:DSCA_50250"/>
<evidence type="ECO:0000259" key="6">
    <source>
        <dbReference type="PROSITE" id="PS51898"/>
    </source>
</evidence>
<dbReference type="InterPro" id="IPR013762">
    <property type="entry name" value="Integrase-like_cat_sf"/>
</dbReference>
<comment type="similarity">
    <text evidence="1">Belongs to the 'phage' integrase family.</text>
</comment>
<dbReference type="GO" id="GO:0015074">
    <property type="term" value="P:DNA integration"/>
    <property type="evidence" value="ECO:0007669"/>
    <property type="project" value="UniProtKB-KW"/>
</dbReference>
<dbReference type="AlphaFoldDB" id="A0A5K7YRW7"/>
<keyword evidence="2" id="KW-0229">DNA integration</keyword>
<evidence type="ECO:0000256" key="3">
    <source>
        <dbReference type="ARBA" id="ARBA00023125"/>
    </source>
</evidence>
<dbReference type="PANTHER" id="PTHR30349">
    <property type="entry name" value="PHAGE INTEGRASE-RELATED"/>
    <property type="match status" value="1"/>
</dbReference>
<feature type="domain" description="Tyr recombinase" evidence="6">
    <location>
        <begin position="105"/>
        <end position="315"/>
    </location>
</feature>